<sequence length="335" mass="36763">MTIPLVDFAPYRTGTDADRKSVAVAIDDAFCSAGFVYLANHGISPDRVAQCFEWSARFFALPDEVKQIAPHPPGFTHHRGYSGCGKEKVTQMMFEQSDLARARAAAPDVKESFESGNPIDNAQPNIWLPEKELPGFKDFMENFFEDCKHLIHEILGALSLALSLPESLALPATHAQSLFQLRLLHYPAISRSLLTSGSRTRISAHSDFGTLTLLFQDEVGGLEVEDPDPLKKGTFHPVPPRPGTVIVNIADLMERWSNGRWKSTVHRVGPPPPASGGGGDPTTVVPARYSIPFFATADPQTVISALPGTYDSQNPKRWDSVTAAEYVQMRMSALY</sequence>
<dbReference type="PRINTS" id="PR00682">
    <property type="entry name" value="IPNSYNTHASE"/>
</dbReference>
<dbReference type="GO" id="GO:0046872">
    <property type="term" value="F:metal ion binding"/>
    <property type="evidence" value="ECO:0007669"/>
    <property type="project" value="UniProtKB-KW"/>
</dbReference>
<keyword evidence="1" id="KW-0408">Iron</keyword>
<accession>A0AAD5XU43</accession>
<dbReference type="InterPro" id="IPR026992">
    <property type="entry name" value="DIOX_N"/>
</dbReference>
<evidence type="ECO:0000256" key="1">
    <source>
        <dbReference type="RuleBase" id="RU003682"/>
    </source>
</evidence>
<dbReference type="InterPro" id="IPR050231">
    <property type="entry name" value="Iron_ascorbate_oxido_reductase"/>
</dbReference>
<feature type="domain" description="Fe2OG dioxygenase" evidence="2">
    <location>
        <begin position="177"/>
        <end position="297"/>
    </location>
</feature>
<dbReference type="InterPro" id="IPR005123">
    <property type="entry name" value="Oxoglu/Fe-dep_dioxygenase_dom"/>
</dbReference>
<keyword evidence="4" id="KW-1185">Reference proteome</keyword>
<dbReference type="PROSITE" id="PS51471">
    <property type="entry name" value="FE2OG_OXY"/>
    <property type="match status" value="1"/>
</dbReference>
<comment type="caution">
    <text evidence="3">The sequence shown here is derived from an EMBL/GenBank/DDBJ whole genome shotgun (WGS) entry which is preliminary data.</text>
</comment>
<dbReference type="Pfam" id="PF14226">
    <property type="entry name" value="DIOX_N"/>
    <property type="match status" value="1"/>
</dbReference>
<evidence type="ECO:0000313" key="3">
    <source>
        <dbReference type="EMBL" id="KAJ3185517.1"/>
    </source>
</evidence>
<gene>
    <name evidence="3" type="ORF">HDU87_000140</name>
</gene>
<dbReference type="InterPro" id="IPR044861">
    <property type="entry name" value="IPNS-like_FE2OG_OXY"/>
</dbReference>
<evidence type="ECO:0000313" key="4">
    <source>
        <dbReference type="Proteomes" id="UP001212152"/>
    </source>
</evidence>
<name>A0AAD5XU43_9FUNG</name>
<dbReference type="Proteomes" id="UP001212152">
    <property type="component" value="Unassembled WGS sequence"/>
</dbReference>
<dbReference type="EMBL" id="JADGJQ010000001">
    <property type="protein sequence ID" value="KAJ3185517.1"/>
    <property type="molecule type" value="Genomic_DNA"/>
</dbReference>
<dbReference type="InterPro" id="IPR027443">
    <property type="entry name" value="IPNS-like_sf"/>
</dbReference>
<organism evidence="3 4">
    <name type="scientific">Geranomyces variabilis</name>
    <dbReference type="NCBI Taxonomy" id="109894"/>
    <lineage>
        <taxon>Eukaryota</taxon>
        <taxon>Fungi</taxon>
        <taxon>Fungi incertae sedis</taxon>
        <taxon>Chytridiomycota</taxon>
        <taxon>Chytridiomycota incertae sedis</taxon>
        <taxon>Chytridiomycetes</taxon>
        <taxon>Spizellomycetales</taxon>
        <taxon>Powellomycetaceae</taxon>
        <taxon>Geranomyces</taxon>
    </lineage>
</organism>
<dbReference type="SUPFAM" id="SSF51197">
    <property type="entry name" value="Clavaminate synthase-like"/>
    <property type="match status" value="1"/>
</dbReference>
<dbReference type="Pfam" id="PF03171">
    <property type="entry name" value="2OG-FeII_Oxy"/>
    <property type="match status" value="1"/>
</dbReference>
<keyword evidence="1" id="KW-0560">Oxidoreductase</keyword>
<comment type="similarity">
    <text evidence="1">Belongs to the iron/ascorbate-dependent oxidoreductase family.</text>
</comment>
<proteinExistence type="inferred from homology"/>
<keyword evidence="1" id="KW-0479">Metal-binding</keyword>
<evidence type="ECO:0000259" key="2">
    <source>
        <dbReference type="PROSITE" id="PS51471"/>
    </source>
</evidence>
<dbReference type="AlphaFoldDB" id="A0AAD5XU43"/>
<protein>
    <recommendedName>
        <fullName evidence="2">Fe2OG dioxygenase domain-containing protein</fullName>
    </recommendedName>
</protein>
<reference evidence="3" key="1">
    <citation type="submission" date="2020-05" db="EMBL/GenBank/DDBJ databases">
        <title>Phylogenomic resolution of chytrid fungi.</title>
        <authorList>
            <person name="Stajich J.E."/>
            <person name="Amses K."/>
            <person name="Simmons R."/>
            <person name="Seto K."/>
            <person name="Myers J."/>
            <person name="Bonds A."/>
            <person name="Quandt C.A."/>
            <person name="Barry K."/>
            <person name="Liu P."/>
            <person name="Grigoriev I."/>
            <person name="Longcore J.E."/>
            <person name="James T.Y."/>
        </authorList>
    </citation>
    <scope>NUCLEOTIDE SEQUENCE</scope>
    <source>
        <strain evidence="3">JEL0379</strain>
    </source>
</reference>
<dbReference type="GO" id="GO:0016491">
    <property type="term" value="F:oxidoreductase activity"/>
    <property type="evidence" value="ECO:0007669"/>
    <property type="project" value="UniProtKB-KW"/>
</dbReference>
<dbReference type="PANTHER" id="PTHR47990">
    <property type="entry name" value="2-OXOGLUTARATE (2OG) AND FE(II)-DEPENDENT OXYGENASE SUPERFAMILY PROTEIN-RELATED"/>
    <property type="match status" value="1"/>
</dbReference>
<dbReference type="Gene3D" id="2.60.120.330">
    <property type="entry name" value="B-lactam Antibiotic, Isopenicillin N Synthase, Chain"/>
    <property type="match status" value="1"/>
</dbReference>